<evidence type="ECO:0000256" key="12">
    <source>
        <dbReference type="ARBA" id="ARBA00025078"/>
    </source>
</evidence>
<evidence type="ECO:0000256" key="5">
    <source>
        <dbReference type="ARBA" id="ARBA00022475"/>
    </source>
</evidence>
<comment type="function">
    <text evidence="12 13">Required for formation of the rod structure in the basal body of the flagellar apparatus. Together with FliI and FliH, may constitute the export apparatus of flagellin.</text>
</comment>
<evidence type="ECO:0000313" key="16">
    <source>
        <dbReference type="Proteomes" id="UP000629025"/>
    </source>
</evidence>
<dbReference type="Pfam" id="PF01312">
    <property type="entry name" value="Bac_export_2"/>
    <property type="match status" value="1"/>
</dbReference>
<reference evidence="16" key="1">
    <citation type="journal article" date="2019" name="Int. J. Syst. Evol. Microbiol.">
        <title>The Global Catalogue of Microorganisms (GCM) 10K type strain sequencing project: providing services to taxonomists for standard genome sequencing and annotation.</title>
        <authorList>
            <consortium name="The Broad Institute Genomics Platform"/>
            <consortium name="The Broad Institute Genome Sequencing Center for Infectious Disease"/>
            <person name="Wu L."/>
            <person name="Ma J."/>
        </authorList>
    </citation>
    <scope>NUCLEOTIDE SEQUENCE [LARGE SCALE GENOMIC DNA]</scope>
    <source>
        <strain evidence="16">CGMCC 1.15341</strain>
    </source>
</reference>
<feature type="transmembrane region" description="Helical" evidence="13">
    <location>
        <begin position="146"/>
        <end position="166"/>
    </location>
</feature>
<dbReference type="NCBIfam" id="TIGR00328">
    <property type="entry name" value="flhB"/>
    <property type="match status" value="1"/>
</dbReference>
<evidence type="ECO:0000313" key="15">
    <source>
        <dbReference type="EMBL" id="GGC07256.1"/>
    </source>
</evidence>
<evidence type="ECO:0000256" key="4">
    <source>
        <dbReference type="ARBA" id="ARBA00022448"/>
    </source>
</evidence>
<keyword evidence="10 13" id="KW-0472">Membrane</keyword>
<feature type="transmembrane region" description="Helical" evidence="13">
    <location>
        <begin position="189"/>
        <end position="211"/>
    </location>
</feature>
<feature type="transmembrane region" description="Helical" evidence="13">
    <location>
        <begin position="37"/>
        <end position="55"/>
    </location>
</feature>
<evidence type="ECO:0000256" key="13">
    <source>
        <dbReference type="RuleBase" id="RU364091"/>
    </source>
</evidence>
<evidence type="ECO:0000256" key="1">
    <source>
        <dbReference type="ARBA" id="ARBA00004651"/>
    </source>
</evidence>
<evidence type="ECO:0000256" key="3">
    <source>
        <dbReference type="ARBA" id="ARBA00021622"/>
    </source>
</evidence>
<evidence type="ECO:0000256" key="9">
    <source>
        <dbReference type="ARBA" id="ARBA00022989"/>
    </source>
</evidence>
<evidence type="ECO:0000256" key="11">
    <source>
        <dbReference type="ARBA" id="ARBA00023225"/>
    </source>
</evidence>
<keyword evidence="6 13" id="KW-0812">Transmembrane</keyword>
<evidence type="ECO:0000256" key="2">
    <source>
        <dbReference type="ARBA" id="ARBA00010690"/>
    </source>
</evidence>
<feature type="transmembrane region" description="Helical" evidence="13">
    <location>
        <begin position="91"/>
        <end position="114"/>
    </location>
</feature>
<keyword evidence="16" id="KW-1185">Reference proteome</keyword>
<dbReference type="Gene3D" id="3.40.1690.10">
    <property type="entry name" value="secretion proteins EscU"/>
    <property type="match status" value="1"/>
</dbReference>
<evidence type="ECO:0000256" key="6">
    <source>
        <dbReference type="ARBA" id="ARBA00022692"/>
    </source>
</evidence>
<organism evidence="15 16">
    <name type="scientific">Marinobacterium zhoushanense</name>
    <dbReference type="NCBI Taxonomy" id="1679163"/>
    <lineage>
        <taxon>Bacteria</taxon>
        <taxon>Pseudomonadati</taxon>
        <taxon>Pseudomonadota</taxon>
        <taxon>Gammaproteobacteria</taxon>
        <taxon>Oceanospirillales</taxon>
        <taxon>Oceanospirillaceae</taxon>
        <taxon>Marinobacterium</taxon>
    </lineage>
</organism>
<keyword evidence="15" id="KW-0282">Flagellum</keyword>
<dbReference type="RefSeq" id="WP_188751062.1">
    <property type="nucleotide sequence ID" value="NZ_BMIJ01000008.1"/>
</dbReference>
<dbReference type="InterPro" id="IPR006135">
    <property type="entry name" value="T3SS_substrate_exporter"/>
</dbReference>
<accession>A0ABQ1KT58</accession>
<keyword evidence="8 13" id="KW-0653">Protein transport</keyword>
<dbReference type="InterPro" id="IPR006136">
    <property type="entry name" value="FlhB"/>
</dbReference>
<dbReference type="PANTHER" id="PTHR30531">
    <property type="entry name" value="FLAGELLAR BIOSYNTHETIC PROTEIN FLHB"/>
    <property type="match status" value="1"/>
</dbReference>
<dbReference type="PANTHER" id="PTHR30531:SF12">
    <property type="entry name" value="FLAGELLAR BIOSYNTHETIC PROTEIN FLHB"/>
    <property type="match status" value="1"/>
</dbReference>
<dbReference type="SUPFAM" id="SSF160544">
    <property type="entry name" value="EscU C-terminal domain-like"/>
    <property type="match status" value="1"/>
</dbReference>
<comment type="subcellular location">
    <subcellularLocation>
        <location evidence="1">Cell membrane</location>
        <topology evidence="1">Multi-pass membrane protein</topology>
    </subcellularLocation>
</comment>
<comment type="similarity">
    <text evidence="2 13">Belongs to the type III secretion exporter family.</text>
</comment>
<dbReference type="PRINTS" id="PR00950">
    <property type="entry name" value="TYPE3IMSPROT"/>
</dbReference>
<proteinExistence type="inferred from homology"/>
<comment type="caution">
    <text evidence="15">The sequence shown here is derived from an EMBL/GenBank/DDBJ whole genome shotgun (WGS) entry which is preliminary data.</text>
</comment>
<keyword evidence="11 13" id="KW-1006">Bacterial flagellum protein export</keyword>
<gene>
    <name evidence="13 15" type="primary">flhB</name>
    <name evidence="15" type="ORF">GCM10011352_36980</name>
</gene>
<evidence type="ECO:0000256" key="14">
    <source>
        <dbReference type="SAM" id="MobiDB-lite"/>
    </source>
</evidence>
<evidence type="ECO:0000256" key="10">
    <source>
        <dbReference type="ARBA" id="ARBA00023136"/>
    </source>
</evidence>
<protein>
    <recommendedName>
        <fullName evidence="3 13">Flagellar biosynthetic protein FlhB</fullName>
    </recommendedName>
</protein>
<evidence type="ECO:0000256" key="8">
    <source>
        <dbReference type="ARBA" id="ARBA00022927"/>
    </source>
</evidence>
<dbReference type="EMBL" id="BMIJ01000008">
    <property type="protein sequence ID" value="GGC07256.1"/>
    <property type="molecule type" value="Genomic_DNA"/>
</dbReference>
<keyword evidence="7 13" id="KW-1005">Bacterial flagellum biogenesis</keyword>
<evidence type="ECO:0000256" key="7">
    <source>
        <dbReference type="ARBA" id="ARBA00022795"/>
    </source>
</evidence>
<dbReference type="Proteomes" id="UP000629025">
    <property type="component" value="Unassembled WGS sequence"/>
</dbReference>
<keyword evidence="15" id="KW-0969">Cilium</keyword>
<name>A0ABQ1KT58_9GAMM</name>
<sequence length="381" mass="41986">MAEDSGQEKTEDPTSKRLQDAREKGDVPRSKELTTTALLMVAGFAALIFGSQIAVDMMALMKANFALDRKAISDPSQMIEHLVQALMDAFLSLWGLFVLLAIAALLSPIALGGWNFSGQALQPKGSRINPLSGLKRMFSLNSLVELLKGTAKFLVVGTVAILVLMIDRPEIASLAKQATEVAIGHAVEIVVWSFLVMSAAMILISVVDVPFQLYSYKKKLKMTLQEVKDEMKNAEGKPEVKGKIRQLQLEMSRRRMMKEVPEADVVITNPTHYAVAIRYDPERGGAPFVVAMGVDFVALRIREIAQEHEVPILASPALARALYHASELGDEVPVGLYKSVAQVLAYVFQLKRYRQRLESEEPIAPGEDEIEIPGAFRVDPE</sequence>
<dbReference type="Gene3D" id="6.10.250.2080">
    <property type="match status" value="1"/>
</dbReference>
<keyword evidence="15" id="KW-0966">Cell projection</keyword>
<keyword evidence="5 13" id="KW-1003">Cell membrane</keyword>
<feature type="region of interest" description="Disordered" evidence="14">
    <location>
        <begin position="1"/>
        <end position="29"/>
    </location>
</feature>
<keyword evidence="9 13" id="KW-1133">Transmembrane helix</keyword>
<keyword evidence="4 13" id="KW-0813">Transport</keyword>
<dbReference type="InterPro" id="IPR029025">
    <property type="entry name" value="T3SS_substrate_exporter_C"/>
</dbReference>